<proteinExistence type="predicted"/>
<sequence>MSAYMHDTSDQSDKIEAFAPSHQAQNQIVTPIVDGQHRAQQEASVPYWPTPEISGPSIHQVKHRGPSDEQHPGDTKSTPHGRQRIGGYALLAVKRVGVMAVFIAVLAALVIPIHRLIELKTFDFSTMKFDWKTNPRDHLVPVDPEYRDFNVLLDGHSHTTVSDGRLMPEQLVEYSLAQGFNAIIVTDHNTVAGGLRAEAYAKSKYPGRFIVIPGMEYSNCRIHMNFINLNTTVTMGNKEFPSDDNIRQAIAKVHELGGLVIVNHIPWSNHSLDRIQAPRLVNHPSVQSLVDWGVDGFEIANQATFDLPTYQYM</sequence>
<accession>A0ACC1KQ91</accession>
<comment type="caution">
    <text evidence="1">The sequence shown here is derived from an EMBL/GenBank/DDBJ whole genome shotgun (WGS) entry which is preliminary data.</text>
</comment>
<organism evidence="1 2">
    <name type="scientific">Coemansia furcata</name>
    <dbReference type="NCBI Taxonomy" id="417177"/>
    <lineage>
        <taxon>Eukaryota</taxon>
        <taxon>Fungi</taxon>
        <taxon>Fungi incertae sedis</taxon>
        <taxon>Zoopagomycota</taxon>
        <taxon>Kickxellomycotina</taxon>
        <taxon>Kickxellomycetes</taxon>
        <taxon>Kickxellales</taxon>
        <taxon>Kickxellaceae</taxon>
        <taxon>Coemansia</taxon>
    </lineage>
</organism>
<dbReference type="EMBL" id="JANBUP010004856">
    <property type="protein sequence ID" value="KAJ2793060.1"/>
    <property type="molecule type" value="Genomic_DNA"/>
</dbReference>
<evidence type="ECO:0000313" key="1">
    <source>
        <dbReference type="EMBL" id="KAJ2793060.1"/>
    </source>
</evidence>
<name>A0ACC1KQ91_9FUNG</name>
<feature type="non-terminal residue" evidence="1">
    <location>
        <position position="313"/>
    </location>
</feature>
<reference evidence="1" key="1">
    <citation type="submission" date="2022-07" db="EMBL/GenBank/DDBJ databases">
        <title>Phylogenomic reconstructions and comparative analyses of Kickxellomycotina fungi.</title>
        <authorList>
            <person name="Reynolds N.K."/>
            <person name="Stajich J.E."/>
            <person name="Barry K."/>
            <person name="Grigoriev I.V."/>
            <person name="Crous P."/>
            <person name="Smith M.E."/>
        </authorList>
    </citation>
    <scope>NUCLEOTIDE SEQUENCE</scope>
    <source>
        <strain evidence="1">CBS 102833</strain>
    </source>
</reference>
<gene>
    <name evidence="1" type="ORF">H4S07_007165</name>
</gene>
<protein>
    <submittedName>
        <fullName evidence="1">Uncharacterized protein</fullName>
    </submittedName>
</protein>
<evidence type="ECO:0000313" key="2">
    <source>
        <dbReference type="Proteomes" id="UP001140096"/>
    </source>
</evidence>
<dbReference type="Proteomes" id="UP001140096">
    <property type="component" value="Unassembled WGS sequence"/>
</dbReference>
<keyword evidence="2" id="KW-1185">Reference proteome</keyword>